<keyword evidence="1" id="KW-0963">Cytoplasm</keyword>
<keyword evidence="5" id="KW-0460">Magnesium</keyword>
<dbReference type="InterPro" id="IPR007666">
    <property type="entry name" value="ADP_PFK/GK"/>
</dbReference>
<dbReference type="EMBL" id="KQ420696">
    <property type="protein sequence ID" value="KOF79578.1"/>
    <property type="molecule type" value="Genomic_DNA"/>
</dbReference>
<dbReference type="PROSITE" id="PS51255">
    <property type="entry name" value="ADPK"/>
    <property type="match status" value="1"/>
</dbReference>
<name>A0A0L8GRG6_OCTBM</name>
<evidence type="ECO:0000256" key="5">
    <source>
        <dbReference type="ARBA" id="ARBA00022842"/>
    </source>
</evidence>
<dbReference type="PANTHER" id="PTHR21208:SF1">
    <property type="entry name" value="ADP-DEPENDENT GLUCOKINASE"/>
    <property type="match status" value="1"/>
</dbReference>
<evidence type="ECO:0000256" key="2">
    <source>
        <dbReference type="ARBA" id="ARBA00022679"/>
    </source>
</evidence>
<evidence type="ECO:0000256" key="7">
    <source>
        <dbReference type="SAM" id="Phobius"/>
    </source>
</evidence>
<dbReference type="STRING" id="37653.A0A0L8GRG6"/>
<accession>A0A0L8GRG6</accession>
<dbReference type="InterPro" id="IPR029056">
    <property type="entry name" value="Ribokinase-like"/>
</dbReference>
<dbReference type="PANTHER" id="PTHR21208">
    <property type="entry name" value="ADP-DEPENDENT GLUCOKINASE"/>
    <property type="match status" value="1"/>
</dbReference>
<sequence>MQLNNWKAISGVIVPAVVLFIAVYYYYYFNKHSSGINETKHGLDEILSGLLRAEKKVDNLSRPRVALGLGGCLDLTVGALALFQKLGLVPSNNSNVHHESISSFVELEELFTYFFTYGAAAERYVHNSSLFEALWSNADILKDKQWTLGGNAPVMANRLYHEGADVLLGTSWSEKLLSLIPEGIKVVGPKLSHDDIHLILEYNKGEQWGEKVSPRANRFIIHNDKSNPQLTSMEIFSKELLKFKPSLLILGGLQMMDNFPLEPDQRQLKLSELEQMLLSVSPETKIHFEFASFSNSDLLSEIINKVVIHSDSLGMNEQELPNLVTALNDGSVTLISDAYPRIATVLDQMRFVYNHLHNRTNNISKRKVTRLHVHTLAFQAILTDKSSTWKHSMSATAKAALTAHRHVCGSVDIDTLKARLIMDDSFSTSQVESGQRIPLQKDRPVSCWNENDYEICVAPVLVCTQILKTVGGGDNISSAGLVLQI</sequence>
<evidence type="ECO:0000256" key="4">
    <source>
        <dbReference type="ARBA" id="ARBA00022777"/>
    </source>
</evidence>
<protein>
    <recommendedName>
        <fullName evidence="9">ADP-dependent glucokinase</fullName>
    </recommendedName>
</protein>
<dbReference type="SUPFAM" id="SSF53613">
    <property type="entry name" value="Ribokinase-like"/>
    <property type="match status" value="1"/>
</dbReference>
<organism evidence="8">
    <name type="scientific">Octopus bimaculoides</name>
    <name type="common">California two-spotted octopus</name>
    <dbReference type="NCBI Taxonomy" id="37653"/>
    <lineage>
        <taxon>Eukaryota</taxon>
        <taxon>Metazoa</taxon>
        <taxon>Spiralia</taxon>
        <taxon>Lophotrochozoa</taxon>
        <taxon>Mollusca</taxon>
        <taxon>Cephalopoda</taxon>
        <taxon>Coleoidea</taxon>
        <taxon>Octopodiformes</taxon>
        <taxon>Octopoda</taxon>
        <taxon>Incirrata</taxon>
        <taxon>Octopodidae</taxon>
        <taxon>Octopus</taxon>
    </lineage>
</organism>
<evidence type="ECO:0000313" key="8">
    <source>
        <dbReference type="EMBL" id="KOF79578.1"/>
    </source>
</evidence>
<dbReference type="Pfam" id="PF04587">
    <property type="entry name" value="ADP_PFK_GK"/>
    <property type="match status" value="1"/>
</dbReference>
<dbReference type="OMA" id="YQICVAP"/>
<dbReference type="OrthoDB" id="5847021at2759"/>
<dbReference type="GO" id="GO:0006006">
    <property type="term" value="P:glucose metabolic process"/>
    <property type="evidence" value="ECO:0007669"/>
    <property type="project" value="TreeGrafter"/>
</dbReference>
<dbReference type="GO" id="GO:0006096">
    <property type="term" value="P:glycolytic process"/>
    <property type="evidence" value="ECO:0007669"/>
    <property type="project" value="UniProtKB-KW"/>
</dbReference>
<keyword evidence="2" id="KW-0808">Transferase</keyword>
<dbReference type="Gene3D" id="3.40.1190.20">
    <property type="match status" value="1"/>
</dbReference>
<reference evidence="8" key="1">
    <citation type="submission" date="2015-07" db="EMBL/GenBank/DDBJ databases">
        <title>MeaNS - Measles Nucleotide Surveillance Program.</title>
        <authorList>
            <person name="Tran T."/>
            <person name="Druce J."/>
        </authorList>
    </citation>
    <scope>NUCLEOTIDE SEQUENCE</scope>
    <source>
        <strain evidence="8">UCB-OBI-ISO-001</strain>
        <tissue evidence="8">Gonad</tissue>
    </source>
</reference>
<feature type="transmembrane region" description="Helical" evidence="7">
    <location>
        <begin position="6"/>
        <end position="27"/>
    </location>
</feature>
<evidence type="ECO:0000256" key="1">
    <source>
        <dbReference type="ARBA" id="ARBA00022490"/>
    </source>
</evidence>
<dbReference type="KEGG" id="obi:106875193"/>
<gene>
    <name evidence="8" type="ORF">OCBIM_22029283mg</name>
</gene>
<dbReference type="GO" id="GO:0005783">
    <property type="term" value="C:endoplasmic reticulum"/>
    <property type="evidence" value="ECO:0007669"/>
    <property type="project" value="TreeGrafter"/>
</dbReference>
<keyword evidence="7" id="KW-0472">Membrane</keyword>
<dbReference type="GO" id="GO:0046872">
    <property type="term" value="F:metal ion binding"/>
    <property type="evidence" value="ECO:0007669"/>
    <property type="project" value="UniProtKB-KW"/>
</dbReference>
<dbReference type="AlphaFoldDB" id="A0A0L8GRG6"/>
<keyword evidence="7" id="KW-0812">Transmembrane</keyword>
<keyword evidence="7" id="KW-1133">Transmembrane helix</keyword>
<proteinExistence type="predicted"/>
<evidence type="ECO:0008006" key="9">
    <source>
        <dbReference type="Google" id="ProtNLM"/>
    </source>
</evidence>
<evidence type="ECO:0000256" key="3">
    <source>
        <dbReference type="ARBA" id="ARBA00022723"/>
    </source>
</evidence>
<keyword evidence="6" id="KW-0324">Glycolysis</keyword>
<keyword evidence="4" id="KW-0418">Kinase</keyword>
<evidence type="ECO:0000256" key="6">
    <source>
        <dbReference type="ARBA" id="ARBA00023152"/>
    </source>
</evidence>
<keyword evidence="3" id="KW-0479">Metal-binding</keyword>
<dbReference type="GO" id="GO:0043843">
    <property type="term" value="F:ADP-specific glucokinase activity"/>
    <property type="evidence" value="ECO:0007669"/>
    <property type="project" value="TreeGrafter"/>
</dbReference>